<organism evidence="3 5">
    <name type="scientific">Mannheimia haemolytica</name>
    <name type="common">Pasteurella haemolytica</name>
    <dbReference type="NCBI Taxonomy" id="75985"/>
    <lineage>
        <taxon>Bacteria</taxon>
        <taxon>Pseudomonadati</taxon>
        <taxon>Pseudomonadota</taxon>
        <taxon>Gammaproteobacteria</taxon>
        <taxon>Pasteurellales</taxon>
        <taxon>Pasteurellaceae</taxon>
        <taxon>Mannheimia</taxon>
    </lineage>
</organism>
<dbReference type="KEGG" id="mhay:VK67_00095"/>
<dbReference type="EMBL" id="VAJB01000011">
    <property type="protein sequence ID" value="TRB74661.1"/>
    <property type="molecule type" value="Genomic_DNA"/>
</dbReference>
<dbReference type="GO" id="GO:0004623">
    <property type="term" value="F:phospholipase A2 activity"/>
    <property type="evidence" value="ECO:0007669"/>
    <property type="project" value="InterPro"/>
</dbReference>
<dbReference type="KEGG" id="mhaq:WC39_00095"/>
<dbReference type="InterPro" id="IPR036444">
    <property type="entry name" value="PLipase_A2_dom_sf"/>
</dbReference>
<dbReference type="GO" id="GO:0050482">
    <property type="term" value="P:arachidonate secretion"/>
    <property type="evidence" value="ECO:0007669"/>
    <property type="project" value="InterPro"/>
</dbReference>
<evidence type="ECO:0000313" key="4">
    <source>
        <dbReference type="Proteomes" id="UP000254802"/>
    </source>
</evidence>
<proteinExistence type="predicted"/>
<dbReference type="Proteomes" id="UP000315164">
    <property type="component" value="Unassembled WGS sequence"/>
</dbReference>
<name>A0A248ZW12_MANHA</name>
<dbReference type="EMBL" id="VAJI01000010">
    <property type="protein sequence ID" value="TRB37833.1"/>
    <property type="molecule type" value="Genomic_DNA"/>
</dbReference>
<evidence type="ECO:0000313" key="5">
    <source>
        <dbReference type="Proteomes" id="UP000315164"/>
    </source>
</evidence>
<dbReference type="RefSeq" id="WP_006248673.1">
    <property type="nucleotide sequence ID" value="NZ_CP011098.1"/>
</dbReference>
<evidence type="ECO:0000313" key="2">
    <source>
        <dbReference type="EMBL" id="TRB37833.1"/>
    </source>
</evidence>
<keyword evidence="6" id="KW-1185">Reference proteome</keyword>
<dbReference type="Proteomes" id="UP000318394">
    <property type="component" value="Unassembled WGS sequence"/>
</dbReference>
<accession>A0A248ZW12</accession>
<sequence>MTKKHYCTGWRNAPANINSCCHQHDRDYGIKGTVSRAEADKRLRHCLISQGNPIKAWVFWVVVRLFGWIYYKEKNINGKS</sequence>
<evidence type="ECO:0008006" key="7">
    <source>
        <dbReference type="Google" id="ProtNLM"/>
    </source>
</evidence>
<dbReference type="STRING" id="75985.WC39_00095"/>
<protein>
    <recommendedName>
        <fullName evidence="7">Phospholipase A2</fullName>
    </recommendedName>
</protein>
<dbReference type="KEGG" id="mhaq:WC39_12665"/>
<dbReference type="Proteomes" id="UP000254802">
    <property type="component" value="Unassembled WGS sequence"/>
</dbReference>
<dbReference type="AlphaFoldDB" id="A0A248ZW12"/>
<reference evidence="5 6" key="2">
    <citation type="journal article" date="2019" name="Vet. Microbiol.">
        <title>Genetic characterization of susceptible and multi-drug resistant Mannheimia haemolytica isolated from high-risk stocker calves prior to and after antimicrobial metaphylaxis.</title>
        <authorList>
            <person name="Snyder E.R."/>
            <person name="Alvarez-Narvaez S."/>
            <person name="Credille B.C."/>
        </authorList>
    </citation>
    <scope>NUCLEOTIDE SEQUENCE [LARGE SCALE GENOMIC DNA]</scope>
    <source>
        <strain evidence="3 5">UGA-R5-128-1</strain>
        <strain evidence="2 6">UGA-R7-163-1</strain>
    </source>
</reference>
<dbReference type="GO" id="GO:0006644">
    <property type="term" value="P:phospholipid metabolic process"/>
    <property type="evidence" value="ECO:0007669"/>
    <property type="project" value="InterPro"/>
</dbReference>
<gene>
    <name evidence="3" type="ORF">FEA53_06870</name>
    <name evidence="2" type="ORF">FEB89_06430</name>
    <name evidence="1" type="ORF">NCTC10638_00835</name>
</gene>
<reference evidence="1 4" key="1">
    <citation type="submission" date="2018-06" db="EMBL/GenBank/DDBJ databases">
        <authorList>
            <consortium name="Pathogen Informatics"/>
            <person name="Doyle S."/>
        </authorList>
    </citation>
    <scope>NUCLEOTIDE SEQUENCE [LARGE SCALE GENOMIC DNA]</scope>
    <source>
        <strain evidence="1 4">NCTC10638</strain>
    </source>
</reference>
<evidence type="ECO:0000313" key="1">
    <source>
        <dbReference type="EMBL" id="STY59657.1"/>
    </source>
</evidence>
<dbReference type="OrthoDB" id="7855474at2"/>
<evidence type="ECO:0000313" key="6">
    <source>
        <dbReference type="Proteomes" id="UP000318394"/>
    </source>
</evidence>
<evidence type="ECO:0000313" key="3">
    <source>
        <dbReference type="EMBL" id="TRB74661.1"/>
    </source>
</evidence>
<dbReference type="GeneID" id="67368592"/>
<dbReference type="KEGG" id="mhay:VK67_12670"/>
<dbReference type="SUPFAM" id="SSF48619">
    <property type="entry name" value="Phospholipase A2, PLA2"/>
    <property type="match status" value="1"/>
</dbReference>
<dbReference type="EMBL" id="UGPN01000002">
    <property type="protein sequence ID" value="STY59657.1"/>
    <property type="molecule type" value="Genomic_DNA"/>
</dbReference>